<feature type="region of interest" description="Disordered" evidence="1">
    <location>
        <begin position="355"/>
        <end position="377"/>
    </location>
</feature>
<name>A0A1X6NJE8_PORUM</name>
<feature type="compositionally biased region" description="Pro residues" evidence="1">
    <location>
        <begin position="366"/>
        <end position="377"/>
    </location>
</feature>
<sequence length="377" mass="38261">MRRLVEVCPGLTRVAIASYSQVPVATVALLAGLPRLVELDAAEWLPAWDASDDSEEGDGGDAMDIAVAMERLSAPPPPPSGAPVATAAPPPTTGRPWRRLALPRWVFAGTREDATHTGVLLGPAASVDVARGPCSAAHPRGWLPTLWAALHPGPALAELTLRDVDVDAAAALAAAPVALLGGLTRLTLVGRRVGWWARARWRGSPQAQPPPLHVGCAAALPRLRVLALTRVRLVGGGLPALLGHFWGGAAAAAAAAAAAVAATGPSGAALPASPPHHPLTAVTLTSVGGVYDCDAPAYAADVYPAGGTHPLRALAVVSTVACPSASPSAAAADAPRPPPLPPSVIRRRLAASYPTAAWPTTDGPGPLYPPPPAYNGW</sequence>
<gene>
    <name evidence="2" type="ORF">BU14_2305s0001</name>
</gene>
<dbReference type="EMBL" id="KV920135">
    <property type="protein sequence ID" value="OSX68744.1"/>
    <property type="molecule type" value="Genomic_DNA"/>
</dbReference>
<evidence type="ECO:0000313" key="3">
    <source>
        <dbReference type="Proteomes" id="UP000218209"/>
    </source>
</evidence>
<evidence type="ECO:0000313" key="2">
    <source>
        <dbReference type="EMBL" id="OSX68744.1"/>
    </source>
</evidence>
<organism evidence="2 3">
    <name type="scientific">Porphyra umbilicalis</name>
    <name type="common">Purple laver</name>
    <name type="synonym">Red alga</name>
    <dbReference type="NCBI Taxonomy" id="2786"/>
    <lineage>
        <taxon>Eukaryota</taxon>
        <taxon>Rhodophyta</taxon>
        <taxon>Bangiophyceae</taxon>
        <taxon>Bangiales</taxon>
        <taxon>Bangiaceae</taxon>
        <taxon>Porphyra</taxon>
    </lineage>
</organism>
<accession>A0A1X6NJE8</accession>
<feature type="region of interest" description="Disordered" evidence="1">
    <location>
        <begin position="72"/>
        <end position="93"/>
    </location>
</feature>
<reference evidence="2 3" key="1">
    <citation type="submission" date="2017-03" db="EMBL/GenBank/DDBJ databases">
        <title>WGS assembly of Porphyra umbilicalis.</title>
        <authorList>
            <person name="Brawley S.H."/>
            <person name="Blouin N.A."/>
            <person name="Ficko-Blean E."/>
            <person name="Wheeler G.L."/>
            <person name="Lohr M."/>
            <person name="Goodson H.V."/>
            <person name="Jenkins J.W."/>
            <person name="Blaby-Haas C.E."/>
            <person name="Helliwell K.E."/>
            <person name="Chan C."/>
            <person name="Marriage T."/>
            <person name="Bhattacharya D."/>
            <person name="Klein A.S."/>
            <person name="Badis Y."/>
            <person name="Brodie J."/>
            <person name="Cao Y."/>
            <person name="Collen J."/>
            <person name="Dittami S.M."/>
            <person name="Gachon C.M."/>
            <person name="Green B.R."/>
            <person name="Karpowicz S."/>
            <person name="Kim J.W."/>
            <person name="Kudahl U."/>
            <person name="Lin S."/>
            <person name="Michel G."/>
            <person name="Mittag M."/>
            <person name="Olson B.J."/>
            <person name="Pangilinan J."/>
            <person name="Peng Y."/>
            <person name="Qiu H."/>
            <person name="Shu S."/>
            <person name="Singer J.T."/>
            <person name="Smith A.G."/>
            <person name="Sprecher B.N."/>
            <person name="Wagner V."/>
            <person name="Wang W."/>
            <person name="Wang Z.-Y."/>
            <person name="Yan J."/>
            <person name="Yarish C."/>
            <person name="Zoeuner-Riek S."/>
            <person name="Zhuang Y."/>
            <person name="Zou Y."/>
            <person name="Lindquist E.A."/>
            <person name="Grimwood J."/>
            <person name="Barry K."/>
            <person name="Rokhsar D.S."/>
            <person name="Schmutz J."/>
            <person name="Stiller J.W."/>
            <person name="Grossman A.R."/>
            <person name="Prochnik S.E."/>
        </authorList>
    </citation>
    <scope>NUCLEOTIDE SEQUENCE [LARGE SCALE GENOMIC DNA]</scope>
    <source>
        <strain evidence="2">4086291</strain>
    </source>
</reference>
<protein>
    <submittedName>
        <fullName evidence="2">Uncharacterized protein</fullName>
    </submittedName>
</protein>
<evidence type="ECO:0000256" key="1">
    <source>
        <dbReference type="SAM" id="MobiDB-lite"/>
    </source>
</evidence>
<dbReference type="Proteomes" id="UP000218209">
    <property type="component" value="Unassembled WGS sequence"/>
</dbReference>
<keyword evidence="3" id="KW-1185">Reference proteome</keyword>
<proteinExistence type="predicted"/>
<dbReference type="AlphaFoldDB" id="A0A1X6NJE8"/>